<dbReference type="InterPro" id="IPR003594">
    <property type="entry name" value="HATPase_dom"/>
</dbReference>
<gene>
    <name evidence="3" type="ORF">CD934_23755</name>
</gene>
<proteinExistence type="predicted"/>
<dbReference type="EMBL" id="CP022310">
    <property type="protein sequence ID" value="QDI71358.1"/>
    <property type="molecule type" value="Genomic_DNA"/>
</dbReference>
<keyword evidence="1" id="KW-0418">Kinase</keyword>
<keyword evidence="1" id="KW-0723">Serine/threonine-protein kinase</keyword>
<dbReference type="CDD" id="cd16936">
    <property type="entry name" value="HATPase_RsbW-like"/>
    <property type="match status" value="1"/>
</dbReference>
<dbReference type="Gene3D" id="3.30.565.10">
    <property type="entry name" value="Histidine kinase-like ATPase, C-terminal domain"/>
    <property type="match status" value="1"/>
</dbReference>
<dbReference type="GO" id="GO:0004674">
    <property type="term" value="F:protein serine/threonine kinase activity"/>
    <property type="evidence" value="ECO:0007669"/>
    <property type="project" value="UniProtKB-KW"/>
</dbReference>
<dbReference type="PANTHER" id="PTHR35526:SF3">
    <property type="entry name" value="ANTI-SIGMA-F FACTOR RSBW"/>
    <property type="match status" value="1"/>
</dbReference>
<dbReference type="SUPFAM" id="SSF55874">
    <property type="entry name" value="ATPase domain of HSP90 chaperone/DNA topoisomerase II/histidine kinase"/>
    <property type="match status" value="1"/>
</dbReference>
<evidence type="ECO:0000313" key="4">
    <source>
        <dbReference type="Proteomes" id="UP000316215"/>
    </source>
</evidence>
<name>A0A514JXS8_9ACTN</name>
<dbReference type="AlphaFoldDB" id="A0A514JXS8"/>
<dbReference type="PANTHER" id="PTHR35526">
    <property type="entry name" value="ANTI-SIGMA-F FACTOR RSBW-RELATED"/>
    <property type="match status" value="1"/>
</dbReference>
<evidence type="ECO:0000259" key="2">
    <source>
        <dbReference type="Pfam" id="PF13581"/>
    </source>
</evidence>
<keyword evidence="1" id="KW-0808">Transferase</keyword>
<sequence length="153" mass="16761">MNSTTPQVQATPRTFAQLLSSTRRGARLARLLASEQLRSWEVSPAVTEQAEQIVAELAANAALHGRVQGRDFRLVLRLDTTAGTLRIAVSDARGDQIPVPTTTPLPEEEAESGRGLLLVAALADRWGMEPYPPAGKTVWAELDCRPRRRPDVR</sequence>
<protein>
    <recommendedName>
        <fullName evidence="2">Histidine kinase/HSP90-like ATPase domain-containing protein</fullName>
    </recommendedName>
</protein>
<dbReference type="Pfam" id="PF13581">
    <property type="entry name" value="HATPase_c_2"/>
    <property type="match status" value="1"/>
</dbReference>
<keyword evidence="4" id="KW-1185">Reference proteome</keyword>
<reference evidence="3 4" key="1">
    <citation type="submission" date="2017-07" db="EMBL/GenBank/DDBJ databases">
        <title>The Complete Genome of Streptomyces asterosporus-ZSY.</title>
        <authorList>
            <person name="Zhang S."/>
        </authorList>
    </citation>
    <scope>NUCLEOTIDE SEQUENCE [LARGE SCALE GENOMIC DNA]</scope>
    <source>
        <strain evidence="3 4">DSM 41452</strain>
    </source>
</reference>
<dbReference type="InterPro" id="IPR050267">
    <property type="entry name" value="Anti-sigma-factor_SerPK"/>
</dbReference>
<dbReference type="KEGG" id="sast:CD934_23755"/>
<feature type="domain" description="Histidine kinase/HSP90-like ATPase" evidence="2">
    <location>
        <begin position="23"/>
        <end position="139"/>
    </location>
</feature>
<organism evidence="3 4">
    <name type="scientific">Streptomyces calvus</name>
    <dbReference type="NCBI Taxonomy" id="67282"/>
    <lineage>
        <taxon>Bacteria</taxon>
        <taxon>Bacillati</taxon>
        <taxon>Actinomycetota</taxon>
        <taxon>Actinomycetes</taxon>
        <taxon>Kitasatosporales</taxon>
        <taxon>Streptomycetaceae</taxon>
        <taxon>Streptomyces</taxon>
    </lineage>
</organism>
<dbReference type="InterPro" id="IPR036890">
    <property type="entry name" value="HATPase_C_sf"/>
</dbReference>
<accession>A0A514JXS8</accession>
<dbReference type="RefSeq" id="WP_142233102.1">
    <property type="nucleotide sequence ID" value="NZ_CP022310.1"/>
</dbReference>
<evidence type="ECO:0000256" key="1">
    <source>
        <dbReference type="ARBA" id="ARBA00022527"/>
    </source>
</evidence>
<dbReference type="Proteomes" id="UP000316215">
    <property type="component" value="Chromosome"/>
</dbReference>
<evidence type="ECO:0000313" key="3">
    <source>
        <dbReference type="EMBL" id="QDI71358.1"/>
    </source>
</evidence>